<evidence type="ECO:0000256" key="1">
    <source>
        <dbReference type="SAM" id="MobiDB-lite"/>
    </source>
</evidence>
<evidence type="ECO:0000313" key="2">
    <source>
        <dbReference type="EMBL" id="KZP15897.1"/>
    </source>
</evidence>
<dbReference type="EMBL" id="KV417599">
    <property type="protein sequence ID" value="KZP15897.1"/>
    <property type="molecule type" value="Genomic_DNA"/>
</dbReference>
<reference evidence="2 3" key="1">
    <citation type="journal article" date="2016" name="Mol. Biol. Evol.">
        <title>Comparative Genomics of Early-Diverging Mushroom-Forming Fungi Provides Insights into the Origins of Lignocellulose Decay Capabilities.</title>
        <authorList>
            <person name="Nagy L.G."/>
            <person name="Riley R."/>
            <person name="Tritt A."/>
            <person name="Adam C."/>
            <person name="Daum C."/>
            <person name="Floudas D."/>
            <person name="Sun H."/>
            <person name="Yadav J.S."/>
            <person name="Pangilinan J."/>
            <person name="Larsson K.H."/>
            <person name="Matsuura K."/>
            <person name="Barry K."/>
            <person name="Labutti K."/>
            <person name="Kuo R."/>
            <person name="Ohm R.A."/>
            <person name="Bhattacharya S.S."/>
            <person name="Shirouzu T."/>
            <person name="Yoshinaga Y."/>
            <person name="Martin F.M."/>
            <person name="Grigoriev I.V."/>
            <person name="Hibbett D.S."/>
        </authorList>
    </citation>
    <scope>NUCLEOTIDE SEQUENCE [LARGE SCALE GENOMIC DNA]</scope>
    <source>
        <strain evidence="2 3">CBS 109695</strain>
    </source>
</reference>
<protein>
    <submittedName>
        <fullName evidence="2">Uncharacterized protein</fullName>
    </submittedName>
</protein>
<organism evidence="2 3">
    <name type="scientific">Athelia psychrophila</name>
    <dbReference type="NCBI Taxonomy" id="1759441"/>
    <lineage>
        <taxon>Eukaryota</taxon>
        <taxon>Fungi</taxon>
        <taxon>Dikarya</taxon>
        <taxon>Basidiomycota</taxon>
        <taxon>Agaricomycotina</taxon>
        <taxon>Agaricomycetes</taxon>
        <taxon>Agaricomycetidae</taxon>
        <taxon>Atheliales</taxon>
        <taxon>Atheliaceae</taxon>
        <taxon>Athelia</taxon>
    </lineage>
</organism>
<name>A0A166EM33_9AGAM</name>
<feature type="compositionally biased region" description="Basic and acidic residues" evidence="1">
    <location>
        <begin position="202"/>
        <end position="220"/>
    </location>
</feature>
<accession>A0A166EM33</accession>
<proteinExistence type="predicted"/>
<feature type="compositionally biased region" description="Polar residues" evidence="1">
    <location>
        <begin position="163"/>
        <end position="178"/>
    </location>
</feature>
<gene>
    <name evidence="2" type="ORF">FIBSPDRAFT_72309</name>
</gene>
<keyword evidence="3" id="KW-1185">Reference proteome</keyword>
<evidence type="ECO:0000313" key="3">
    <source>
        <dbReference type="Proteomes" id="UP000076532"/>
    </source>
</evidence>
<sequence>MTSAPSIKPAPHSSLNTSLQRHSSSRYATRGNQRSMTLDDDDLHTGRRGNGEGEEDPSAAPPLPRTWLESVAHAVLFGGTGAHMGGPSAISPSASSRSPSQSHSQSRSPISRSRLDVLRQSPFSSTSALSDRTNVPRQIKSHPPPLLCAQVAAYRAPSDSRISRTQVVCHSAPGSRSGSRVRVPADWGLQVADRGRGKRSRGKPDPPRNQKDKGKPKGKDGMPTLANTHAHDDEWGKTSSDDGIYTSGSSSEDDDDGELDLARLLVPSKRQNSIRSLRKHLHTPSSRQRLLALPYQRASGNGTRSSAGSMSRRGRGQGRGRDDDGDEDWHSVAAGWDRDGAKAKVAGDLDEGIFFGGDGAAGPRKRTGIAGTWAQRNVEA</sequence>
<feature type="region of interest" description="Disordered" evidence="1">
    <location>
        <begin position="1"/>
        <end position="341"/>
    </location>
</feature>
<feature type="compositionally biased region" description="Polar residues" evidence="1">
    <location>
        <begin position="13"/>
        <end position="36"/>
    </location>
</feature>
<dbReference type="Proteomes" id="UP000076532">
    <property type="component" value="Unassembled WGS sequence"/>
</dbReference>
<dbReference type="OrthoDB" id="2536714at2759"/>
<feature type="compositionally biased region" description="Polar residues" evidence="1">
    <location>
        <begin position="121"/>
        <end position="136"/>
    </location>
</feature>
<feature type="compositionally biased region" description="Basic and acidic residues" evidence="1">
    <location>
        <begin position="229"/>
        <end position="240"/>
    </location>
</feature>
<feature type="compositionally biased region" description="Low complexity" evidence="1">
    <location>
        <begin position="87"/>
        <end position="112"/>
    </location>
</feature>
<feature type="region of interest" description="Disordered" evidence="1">
    <location>
        <begin position="354"/>
        <end position="380"/>
    </location>
</feature>
<dbReference type="AlphaFoldDB" id="A0A166EM33"/>